<dbReference type="GO" id="GO:0071339">
    <property type="term" value="C:MLL1 complex"/>
    <property type="evidence" value="ECO:0007669"/>
    <property type="project" value="InterPro"/>
</dbReference>
<feature type="domain" description="FHA" evidence="2">
    <location>
        <begin position="389"/>
        <end position="445"/>
    </location>
</feature>
<organism evidence="3 4">
    <name type="scientific">Oryctes borbonicus</name>
    <dbReference type="NCBI Taxonomy" id="1629725"/>
    <lineage>
        <taxon>Eukaryota</taxon>
        <taxon>Metazoa</taxon>
        <taxon>Ecdysozoa</taxon>
        <taxon>Arthropoda</taxon>
        <taxon>Hexapoda</taxon>
        <taxon>Insecta</taxon>
        <taxon>Pterygota</taxon>
        <taxon>Neoptera</taxon>
        <taxon>Endopterygota</taxon>
        <taxon>Coleoptera</taxon>
        <taxon>Polyphaga</taxon>
        <taxon>Scarabaeiformia</taxon>
        <taxon>Scarabaeidae</taxon>
        <taxon>Dynastinae</taxon>
        <taxon>Oryctes</taxon>
    </lineage>
</organism>
<reference evidence="3 4" key="1">
    <citation type="submission" date="2015-09" db="EMBL/GenBank/DDBJ databases">
        <title>Draft genome of the scarab beetle Oryctes borbonicus.</title>
        <authorList>
            <person name="Meyer J.M."/>
            <person name="Markov G.V."/>
            <person name="Baskaran P."/>
            <person name="Herrmann M."/>
            <person name="Sommer R.J."/>
            <person name="Roedelsperger C."/>
        </authorList>
    </citation>
    <scope>NUCLEOTIDE SEQUENCE [LARGE SCALE GENOMIC DNA]</scope>
    <source>
        <strain evidence="3">OB123</strain>
        <tissue evidence="3">Whole animal</tissue>
    </source>
</reference>
<dbReference type="GO" id="GO:0002151">
    <property type="term" value="F:G-quadruplex RNA binding"/>
    <property type="evidence" value="ECO:0007669"/>
    <property type="project" value="InterPro"/>
</dbReference>
<dbReference type="InterPro" id="IPR008984">
    <property type="entry name" value="SMAD_FHA_dom_sf"/>
</dbReference>
<dbReference type="CDD" id="cd22687">
    <property type="entry name" value="FHA_MCRS1"/>
    <property type="match status" value="1"/>
</dbReference>
<dbReference type="Pfam" id="PF00498">
    <property type="entry name" value="FHA"/>
    <property type="match status" value="1"/>
</dbReference>
<dbReference type="PANTHER" id="PTHR13233">
    <property type="entry name" value="MICROSPHERULE PROTEIN 1"/>
    <property type="match status" value="1"/>
</dbReference>
<evidence type="ECO:0000256" key="1">
    <source>
        <dbReference type="SAM" id="MobiDB-lite"/>
    </source>
</evidence>
<dbReference type="PANTHER" id="PTHR13233:SF0">
    <property type="entry name" value="MICROSPHERULE PROTEIN 1"/>
    <property type="match status" value="1"/>
</dbReference>
<dbReference type="GO" id="GO:0045944">
    <property type="term" value="P:positive regulation of transcription by RNA polymerase II"/>
    <property type="evidence" value="ECO:0007669"/>
    <property type="project" value="TreeGrafter"/>
</dbReference>
<feature type="non-terminal residue" evidence="3">
    <location>
        <position position="1"/>
    </location>
</feature>
<feature type="compositionally biased region" description="Polar residues" evidence="1">
    <location>
        <begin position="104"/>
        <end position="125"/>
    </location>
</feature>
<protein>
    <recommendedName>
        <fullName evidence="2">FHA domain-containing protein</fullName>
    </recommendedName>
</protein>
<name>A0A0T6B3R6_9SCAR</name>
<dbReference type="AlphaFoldDB" id="A0A0T6B3R6"/>
<dbReference type="EMBL" id="LJIG01015963">
    <property type="protein sequence ID" value="KRT82025.1"/>
    <property type="molecule type" value="Genomic_DNA"/>
</dbReference>
<dbReference type="SMART" id="SM00240">
    <property type="entry name" value="FHA"/>
    <property type="match status" value="1"/>
</dbReference>
<dbReference type="GO" id="GO:0044545">
    <property type="term" value="C:NSL complex"/>
    <property type="evidence" value="ECO:0007669"/>
    <property type="project" value="TreeGrafter"/>
</dbReference>
<dbReference type="InterPro" id="IPR037912">
    <property type="entry name" value="MCRS1"/>
</dbReference>
<evidence type="ECO:0000313" key="4">
    <source>
        <dbReference type="Proteomes" id="UP000051574"/>
    </source>
</evidence>
<dbReference type="PROSITE" id="PS50006">
    <property type="entry name" value="FHA_DOMAIN"/>
    <property type="match status" value="1"/>
</dbReference>
<dbReference type="Pfam" id="PF13325">
    <property type="entry name" value="MCRS_N"/>
    <property type="match status" value="1"/>
</dbReference>
<evidence type="ECO:0000259" key="2">
    <source>
        <dbReference type="PROSITE" id="PS50006"/>
    </source>
</evidence>
<dbReference type="OrthoDB" id="10262769at2759"/>
<dbReference type="SUPFAM" id="SSF49879">
    <property type="entry name" value="SMAD/FHA domain"/>
    <property type="match status" value="1"/>
</dbReference>
<accession>A0A0T6B3R6</accession>
<dbReference type="Proteomes" id="UP000051574">
    <property type="component" value="Unassembled WGS sequence"/>
</dbReference>
<dbReference type="InterPro" id="IPR025999">
    <property type="entry name" value="MCRS_N"/>
</dbReference>
<keyword evidence="4" id="KW-1185">Reference proteome</keyword>
<feature type="region of interest" description="Disordered" evidence="1">
    <location>
        <begin position="91"/>
        <end position="153"/>
    </location>
</feature>
<dbReference type="GO" id="GO:0031011">
    <property type="term" value="C:Ino80 complex"/>
    <property type="evidence" value="ECO:0007669"/>
    <property type="project" value="InterPro"/>
</dbReference>
<proteinExistence type="predicted"/>
<gene>
    <name evidence="3" type="ORF">AMK59_5756</name>
</gene>
<comment type="caution">
    <text evidence="3">The sequence shown here is derived from an EMBL/GenBank/DDBJ whole genome shotgun (WGS) entry which is preliminary data.</text>
</comment>
<dbReference type="InterPro" id="IPR000253">
    <property type="entry name" value="FHA_dom"/>
</dbReference>
<dbReference type="Gene3D" id="2.60.200.20">
    <property type="match status" value="1"/>
</dbReference>
<evidence type="ECO:0000313" key="3">
    <source>
        <dbReference type="EMBL" id="KRT82025.1"/>
    </source>
</evidence>
<sequence length="489" mass="55449">SKKCLFLSVNCCIKYNIILLGKENRKMNSLLNDSDIVHSGSEKNAIYSSQTQLLHDASDVTKRRSSNRSIKRKKFDDELVEYSLGLPGVSNIKSGRSRTHSSHSDFSVTSPSVPSTALSVPTMQSDIRRKPSSKSISGGYRRNKKGRQQNQIATKDLGRWKPTDDLALVIGVQQTNDLRTVHLGTKFSCRFTVQELQQRWYALLYDQAVSRVAVAAMRNLHPDMVAAVQDRALWSTQEEQLLSTIKSQSNPDINIFSEMLSQHPEVFYSGRTAAALQKHWNTLRMYHLLPDQMLVPLPTAARPVLAFSDAEDLIQDSELSEPSDEILDRELRLQQRRNIREIRQLENEIGRWNVLVDSVTGVCPGELDNQTLAVLRGRMVRYLMRSREITIGRSAKGHNVDIDLALEGPAHKVSRRQGTLRLRNTGEFYLSSEGKRPIFVDGRPITTGNIVRLYDNTVVEIACLRFIFCINQDLIRVIHNESVRFNLPP</sequence>